<dbReference type="InterPro" id="IPR050684">
    <property type="entry name" value="HTH-Siroheme_Decarb"/>
</dbReference>
<keyword evidence="1" id="KW-0456">Lyase</keyword>
<dbReference type="GO" id="GO:0016829">
    <property type="term" value="F:lyase activity"/>
    <property type="evidence" value="ECO:0007669"/>
    <property type="project" value="UniProtKB-KW"/>
</dbReference>
<name>A0A3A4P5X7_ABYX5</name>
<dbReference type="AlphaFoldDB" id="A0A3A4P5X7"/>
<dbReference type="InterPro" id="IPR019888">
    <property type="entry name" value="Tscrpt_reg_AsnC-like"/>
</dbReference>
<feature type="domain" description="Siroheme decarboxylase AsnC-like ligand binding" evidence="6">
    <location>
        <begin position="64"/>
        <end position="148"/>
    </location>
</feature>
<comment type="similarity">
    <text evidence="3">Belongs to the Ahb/Nir family.</text>
</comment>
<evidence type="ECO:0000259" key="7">
    <source>
        <dbReference type="Pfam" id="PF22451"/>
    </source>
</evidence>
<comment type="caution">
    <text evidence="8">The sequence shown here is derived from an EMBL/GenBank/DDBJ whole genome shotgun (WGS) entry which is preliminary data.</text>
</comment>
<evidence type="ECO:0000259" key="6">
    <source>
        <dbReference type="Pfam" id="PF17805"/>
    </source>
</evidence>
<comment type="pathway">
    <text evidence="2">Porphyrin-containing compound metabolism.</text>
</comment>
<dbReference type="EMBL" id="QZKU01000046">
    <property type="protein sequence ID" value="RJP23374.1"/>
    <property type="molecule type" value="Genomic_DNA"/>
</dbReference>
<dbReference type="InterPro" id="IPR053953">
    <property type="entry name" value="NirdL-like_HTH"/>
</dbReference>
<evidence type="ECO:0000256" key="2">
    <source>
        <dbReference type="ARBA" id="ARBA00023444"/>
    </source>
</evidence>
<proteinExistence type="inferred from homology"/>
<feature type="domain" description="Siroheme decarboxylase NirL-like HTH" evidence="7">
    <location>
        <begin position="7"/>
        <end position="53"/>
    </location>
</feature>
<dbReference type="InterPro" id="IPR036390">
    <property type="entry name" value="WH_DNA-bd_sf"/>
</dbReference>
<protein>
    <recommendedName>
        <fullName evidence="4">siroheme decarboxylase</fullName>
        <ecNumber evidence="4">4.1.1.111</ecNumber>
    </recommendedName>
</protein>
<evidence type="ECO:0000256" key="3">
    <source>
        <dbReference type="ARBA" id="ARBA00023457"/>
    </source>
</evidence>
<evidence type="ECO:0000313" key="8">
    <source>
        <dbReference type="EMBL" id="RJP23374.1"/>
    </source>
</evidence>
<evidence type="ECO:0000256" key="5">
    <source>
        <dbReference type="ARBA" id="ARBA00048470"/>
    </source>
</evidence>
<dbReference type="PANTHER" id="PTHR43413:SF1">
    <property type="entry name" value="SIROHEME DECARBOXYLASE NIRL SUBUNIT"/>
    <property type="match status" value="1"/>
</dbReference>
<dbReference type="PANTHER" id="PTHR43413">
    <property type="entry name" value="TRANSCRIPTIONAL REGULATOR, ASNC FAMILY"/>
    <property type="match status" value="1"/>
</dbReference>
<dbReference type="Pfam" id="PF22451">
    <property type="entry name" value="NirdL-like_HTH"/>
    <property type="match status" value="1"/>
</dbReference>
<evidence type="ECO:0000313" key="9">
    <source>
        <dbReference type="Proteomes" id="UP000265882"/>
    </source>
</evidence>
<dbReference type="Pfam" id="PF17805">
    <property type="entry name" value="AsnC_trans_reg2"/>
    <property type="match status" value="1"/>
</dbReference>
<evidence type="ECO:0000256" key="1">
    <source>
        <dbReference type="ARBA" id="ARBA00023239"/>
    </source>
</evidence>
<organism evidence="8 9">
    <name type="scientific">Abyssobacteria bacterium (strain SURF_5)</name>
    <dbReference type="NCBI Taxonomy" id="2093360"/>
    <lineage>
        <taxon>Bacteria</taxon>
        <taxon>Pseudomonadati</taxon>
        <taxon>Candidatus Hydrogenedentota</taxon>
        <taxon>Candidatus Abyssobacteria</taxon>
    </lineage>
</organism>
<dbReference type="SMART" id="SM00344">
    <property type="entry name" value="HTH_ASNC"/>
    <property type="match status" value="1"/>
</dbReference>
<evidence type="ECO:0000256" key="4">
    <source>
        <dbReference type="ARBA" id="ARBA00023471"/>
    </source>
</evidence>
<dbReference type="SUPFAM" id="SSF46785">
    <property type="entry name" value="Winged helix' DNA-binding domain"/>
    <property type="match status" value="1"/>
</dbReference>
<comment type="catalytic activity">
    <reaction evidence="5">
        <text>siroheme + 2 H(+) = 12,18-didecarboxysiroheme + 2 CO2</text>
        <dbReference type="Rhea" id="RHEA:19093"/>
        <dbReference type="ChEBI" id="CHEBI:15378"/>
        <dbReference type="ChEBI" id="CHEBI:16526"/>
        <dbReference type="ChEBI" id="CHEBI:60052"/>
        <dbReference type="ChEBI" id="CHEBI:140497"/>
        <dbReference type="EC" id="4.1.1.111"/>
    </reaction>
</comment>
<accession>A0A3A4P5X7</accession>
<dbReference type="Gene3D" id="3.30.70.3460">
    <property type="match status" value="1"/>
</dbReference>
<dbReference type="Proteomes" id="UP000265882">
    <property type="component" value="Unassembled WGS sequence"/>
</dbReference>
<sequence length="155" mass="17849">MKLDPLDHKIINALSGDLPHTREPYRQIAEELGVTEEELLARVRGYLEKGLLRRMGAMIAHRAAGVDANGMIVWDVPEDRIEEVGRMLASAPEITHCYARPRFAEWPYNLYTMVHGRTRAFCEKTAKRLAAEVGIDRFKLVFSTREFKKTSPRYF</sequence>
<reference evidence="8 9" key="1">
    <citation type="journal article" date="2017" name="ISME J.">
        <title>Energy and carbon metabolisms in a deep terrestrial subsurface fluid microbial community.</title>
        <authorList>
            <person name="Momper L."/>
            <person name="Jungbluth S.P."/>
            <person name="Lee M.D."/>
            <person name="Amend J.P."/>
        </authorList>
    </citation>
    <scope>NUCLEOTIDE SEQUENCE [LARGE SCALE GENOMIC DNA]</scope>
    <source>
        <strain evidence="8">SURF_5</strain>
    </source>
</reference>
<dbReference type="InterPro" id="IPR040523">
    <property type="entry name" value="AsnC_trans_reg2"/>
</dbReference>
<dbReference type="EC" id="4.1.1.111" evidence="4"/>
<gene>
    <name evidence="8" type="ORF">C4520_06360</name>
</gene>